<dbReference type="RefSeq" id="WP_014829043.1">
    <property type="nucleotide sequence ID" value="NC_018068.1"/>
</dbReference>
<evidence type="ECO:0000256" key="1">
    <source>
        <dbReference type="ARBA" id="ARBA00000085"/>
    </source>
</evidence>
<dbReference type="GO" id="GO:0000155">
    <property type="term" value="F:phosphorelay sensor kinase activity"/>
    <property type="evidence" value="ECO:0007669"/>
    <property type="project" value="InterPro"/>
</dbReference>
<dbReference type="GO" id="GO:0005886">
    <property type="term" value="C:plasma membrane"/>
    <property type="evidence" value="ECO:0007669"/>
    <property type="project" value="TreeGrafter"/>
</dbReference>
<dbReference type="InterPro" id="IPR003661">
    <property type="entry name" value="HisK_dim/P_dom"/>
</dbReference>
<dbReference type="STRING" id="646529.Desaci_4198"/>
<dbReference type="PROSITE" id="PS50109">
    <property type="entry name" value="HIS_KIN"/>
    <property type="match status" value="1"/>
</dbReference>
<evidence type="ECO:0000256" key="3">
    <source>
        <dbReference type="ARBA" id="ARBA00012438"/>
    </source>
</evidence>
<sequence length="470" mass="52704">MSCEPKTRSIGKFRLPGFKWGLAWKITLWYILLLLLTVFILSTITYWGNSQDLHKEKKQVLETTVSRVLGTLDDSTDGQAGDIHDPEALNDNVPKGVTIQLTSLQGKVVQKRGNVQVQLPIEQQADPEVRNLDGKDVYYIARPIMSGGKLIGTLQGVADLEDVELAETVLLRQLLWLGGSALLLASLGGLFLSRKVLTPLAELNREISLLTANDLNRRLPLRGSGDELDLLGQNFNHMLQRLETSFQQQKQFVANASHELRTPLMVIRGHADILQRWGAEDPLIVRDSATAVIEETKMMTKLVENLLTLAREELYLNLVPLNLSELIIESARDLPFLRSYTVKYDLLPDIELKGDVLYLKQLIRIILENAGKYVPSGGLIGIYLQKIENNVRIVIEDNGPGFPPDALELIFDRFYRVDEARSREIPGHGLGLSIARRIVQAHGGRIWAENLEPRGARFCVDLPYNTVVTL</sequence>
<dbReference type="eggNOG" id="COG5002">
    <property type="taxonomic scope" value="Bacteria"/>
</dbReference>
<dbReference type="InterPro" id="IPR004358">
    <property type="entry name" value="Sig_transdc_His_kin-like_C"/>
</dbReference>
<keyword evidence="10 11" id="KW-0472">Membrane</keyword>
<feature type="domain" description="HAMP" evidence="13">
    <location>
        <begin position="194"/>
        <end position="247"/>
    </location>
</feature>
<dbReference type="EMBL" id="CP003639">
    <property type="protein sequence ID" value="AFM43057.1"/>
    <property type="molecule type" value="Genomic_DNA"/>
</dbReference>
<dbReference type="Proteomes" id="UP000002892">
    <property type="component" value="Chromosome"/>
</dbReference>
<dbReference type="Pfam" id="PF02518">
    <property type="entry name" value="HATPase_c"/>
    <property type="match status" value="1"/>
</dbReference>
<keyword evidence="6 11" id="KW-0812">Transmembrane</keyword>
<dbReference type="SUPFAM" id="SSF158472">
    <property type="entry name" value="HAMP domain-like"/>
    <property type="match status" value="1"/>
</dbReference>
<dbReference type="CDD" id="cd06225">
    <property type="entry name" value="HAMP"/>
    <property type="match status" value="1"/>
</dbReference>
<dbReference type="Pfam" id="PF00512">
    <property type="entry name" value="HisKA"/>
    <property type="match status" value="1"/>
</dbReference>
<evidence type="ECO:0000256" key="7">
    <source>
        <dbReference type="ARBA" id="ARBA00022777"/>
    </source>
</evidence>
<evidence type="ECO:0000256" key="10">
    <source>
        <dbReference type="ARBA" id="ARBA00023136"/>
    </source>
</evidence>
<dbReference type="CDD" id="cd00082">
    <property type="entry name" value="HisKA"/>
    <property type="match status" value="1"/>
</dbReference>
<keyword evidence="9" id="KW-0902">Two-component regulatory system</keyword>
<name>I4DB83_DESAJ</name>
<dbReference type="InterPro" id="IPR036890">
    <property type="entry name" value="HATPase_C_sf"/>
</dbReference>
<dbReference type="SMART" id="SM00304">
    <property type="entry name" value="HAMP"/>
    <property type="match status" value="1"/>
</dbReference>
<dbReference type="OrthoDB" id="112712at2"/>
<dbReference type="Pfam" id="PF00672">
    <property type="entry name" value="HAMP"/>
    <property type="match status" value="1"/>
</dbReference>
<evidence type="ECO:0000313" key="15">
    <source>
        <dbReference type="Proteomes" id="UP000002892"/>
    </source>
</evidence>
<proteinExistence type="predicted"/>
<dbReference type="FunFam" id="3.30.565.10:FF:000006">
    <property type="entry name" value="Sensor histidine kinase WalK"/>
    <property type="match status" value="1"/>
</dbReference>
<keyword evidence="15" id="KW-1185">Reference proteome</keyword>
<accession>I4DB83</accession>
<dbReference type="HOGENOM" id="CLU_000445_89_6_9"/>
<evidence type="ECO:0000256" key="6">
    <source>
        <dbReference type="ARBA" id="ARBA00022692"/>
    </source>
</evidence>
<evidence type="ECO:0000313" key="14">
    <source>
        <dbReference type="EMBL" id="AFM43057.1"/>
    </source>
</evidence>
<keyword evidence="4" id="KW-0597">Phosphoprotein</keyword>
<dbReference type="Gene3D" id="3.30.565.10">
    <property type="entry name" value="Histidine kinase-like ATPase, C-terminal domain"/>
    <property type="match status" value="1"/>
</dbReference>
<evidence type="ECO:0000259" key="13">
    <source>
        <dbReference type="PROSITE" id="PS50885"/>
    </source>
</evidence>
<evidence type="ECO:0000256" key="2">
    <source>
        <dbReference type="ARBA" id="ARBA00004370"/>
    </source>
</evidence>
<feature type="domain" description="Histidine kinase" evidence="12">
    <location>
        <begin position="255"/>
        <end position="466"/>
    </location>
</feature>
<evidence type="ECO:0000256" key="9">
    <source>
        <dbReference type="ARBA" id="ARBA00023012"/>
    </source>
</evidence>
<dbReference type="SUPFAM" id="SSF47384">
    <property type="entry name" value="Homodimeric domain of signal transducing histidine kinase"/>
    <property type="match status" value="1"/>
</dbReference>
<dbReference type="Gene3D" id="1.10.287.130">
    <property type="match status" value="1"/>
</dbReference>
<organism evidence="14 15">
    <name type="scientific">Desulfosporosinus acidiphilus (strain DSM 22704 / JCM 16185 / SJ4)</name>
    <dbReference type="NCBI Taxonomy" id="646529"/>
    <lineage>
        <taxon>Bacteria</taxon>
        <taxon>Bacillati</taxon>
        <taxon>Bacillota</taxon>
        <taxon>Clostridia</taxon>
        <taxon>Eubacteriales</taxon>
        <taxon>Desulfitobacteriaceae</taxon>
        <taxon>Desulfosporosinus</taxon>
    </lineage>
</organism>
<dbReference type="FunFam" id="1.10.287.130:FF:000001">
    <property type="entry name" value="Two-component sensor histidine kinase"/>
    <property type="match status" value="1"/>
</dbReference>
<keyword evidence="5" id="KW-0808">Transferase</keyword>
<reference evidence="14 15" key="1">
    <citation type="journal article" date="2012" name="J. Bacteriol.">
        <title>Complete genome sequences of Desulfosporosinus orientis DSM765T, Desulfosporosinus youngiae DSM17734T, Desulfosporosinus meridiei DSM13257T, and Desulfosporosinus acidiphilus DSM22704T.</title>
        <authorList>
            <person name="Pester M."/>
            <person name="Brambilla E."/>
            <person name="Alazard D."/>
            <person name="Rattei T."/>
            <person name="Weinmaier T."/>
            <person name="Han J."/>
            <person name="Lucas S."/>
            <person name="Lapidus A."/>
            <person name="Cheng J.F."/>
            <person name="Goodwin L."/>
            <person name="Pitluck S."/>
            <person name="Peters L."/>
            <person name="Ovchinnikova G."/>
            <person name="Teshima H."/>
            <person name="Detter J.C."/>
            <person name="Han C.S."/>
            <person name="Tapia R."/>
            <person name="Land M.L."/>
            <person name="Hauser L."/>
            <person name="Kyrpides N.C."/>
            <person name="Ivanova N.N."/>
            <person name="Pagani I."/>
            <person name="Huntmann M."/>
            <person name="Wei C.L."/>
            <person name="Davenport K.W."/>
            <person name="Daligault H."/>
            <person name="Chain P.S."/>
            <person name="Chen A."/>
            <person name="Mavromatis K."/>
            <person name="Markowitz V."/>
            <person name="Szeto E."/>
            <person name="Mikhailova N."/>
            <person name="Pati A."/>
            <person name="Wagner M."/>
            <person name="Woyke T."/>
            <person name="Ollivier B."/>
            <person name="Klenk H.P."/>
            <person name="Spring S."/>
            <person name="Loy A."/>
        </authorList>
    </citation>
    <scope>NUCLEOTIDE SEQUENCE [LARGE SCALE GENOMIC DNA]</scope>
    <source>
        <strain evidence="15">DSM 22704 / JCM 16185 / SJ4</strain>
    </source>
</reference>
<gene>
    <name evidence="14" type="ordered locus">Desaci_4198</name>
</gene>
<dbReference type="Gene3D" id="6.10.340.10">
    <property type="match status" value="1"/>
</dbReference>
<dbReference type="KEGG" id="dai:Desaci_4198"/>
<dbReference type="PRINTS" id="PR00344">
    <property type="entry name" value="BCTRLSENSOR"/>
</dbReference>
<dbReference type="InterPro" id="IPR036097">
    <property type="entry name" value="HisK_dim/P_sf"/>
</dbReference>
<comment type="subcellular location">
    <subcellularLocation>
        <location evidence="2">Membrane</location>
    </subcellularLocation>
</comment>
<keyword evidence="8 11" id="KW-1133">Transmembrane helix</keyword>
<evidence type="ECO:0000256" key="8">
    <source>
        <dbReference type="ARBA" id="ARBA00022989"/>
    </source>
</evidence>
<dbReference type="SMART" id="SM00388">
    <property type="entry name" value="HisKA"/>
    <property type="match status" value="1"/>
</dbReference>
<dbReference type="InterPro" id="IPR003660">
    <property type="entry name" value="HAMP_dom"/>
</dbReference>
<evidence type="ECO:0000259" key="12">
    <source>
        <dbReference type="PROSITE" id="PS50109"/>
    </source>
</evidence>
<dbReference type="EC" id="2.7.13.3" evidence="3"/>
<dbReference type="PANTHER" id="PTHR45436:SF5">
    <property type="entry name" value="SENSOR HISTIDINE KINASE TRCS"/>
    <property type="match status" value="1"/>
</dbReference>
<feature type="transmembrane region" description="Helical" evidence="11">
    <location>
        <begin position="174"/>
        <end position="192"/>
    </location>
</feature>
<evidence type="ECO:0000256" key="4">
    <source>
        <dbReference type="ARBA" id="ARBA00022553"/>
    </source>
</evidence>
<dbReference type="PROSITE" id="PS50885">
    <property type="entry name" value="HAMP"/>
    <property type="match status" value="1"/>
</dbReference>
<keyword evidence="7 14" id="KW-0418">Kinase</keyword>
<dbReference type="InterPro" id="IPR050428">
    <property type="entry name" value="TCS_sensor_his_kinase"/>
</dbReference>
<dbReference type="CDD" id="cd00075">
    <property type="entry name" value="HATPase"/>
    <property type="match status" value="1"/>
</dbReference>
<evidence type="ECO:0000256" key="11">
    <source>
        <dbReference type="SAM" id="Phobius"/>
    </source>
</evidence>
<evidence type="ECO:0000256" key="5">
    <source>
        <dbReference type="ARBA" id="ARBA00022679"/>
    </source>
</evidence>
<dbReference type="AlphaFoldDB" id="I4DB83"/>
<dbReference type="InterPro" id="IPR005467">
    <property type="entry name" value="His_kinase_dom"/>
</dbReference>
<feature type="transmembrane region" description="Helical" evidence="11">
    <location>
        <begin position="28"/>
        <end position="48"/>
    </location>
</feature>
<dbReference type="SMART" id="SM00387">
    <property type="entry name" value="HATPase_c"/>
    <property type="match status" value="1"/>
</dbReference>
<comment type="catalytic activity">
    <reaction evidence="1">
        <text>ATP + protein L-histidine = ADP + protein N-phospho-L-histidine.</text>
        <dbReference type="EC" id="2.7.13.3"/>
    </reaction>
</comment>
<dbReference type="SUPFAM" id="SSF55874">
    <property type="entry name" value="ATPase domain of HSP90 chaperone/DNA topoisomerase II/histidine kinase"/>
    <property type="match status" value="1"/>
</dbReference>
<dbReference type="PANTHER" id="PTHR45436">
    <property type="entry name" value="SENSOR HISTIDINE KINASE YKOH"/>
    <property type="match status" value="1"/>
</dbReference>
<protein>
    <recommendedName>
        <fullName evidence="3">histidine kinase</fullName>
        <ecNumber evidence="3">2.7.13.3</ecNumber>
    </recommendedName>
</protein>
<dbReference type="InterPro" id="IPR003594">
    <property type="entry name" value="HATPase_dom"/>
</dbReference>